<dbReference type="GO" id="GO:0030246">
    <property type="term" value="F:carbohydrate binding"/>
    <property type="evidence" value="ECO:0007669"/>
    <property type="project" value="UniProtKB-KW"/>
</dbReference>
<dbReference type="OrthoDB" id="5273855at2759"/>
<keyword evidence="2" id="KW-0430">Lectin</keyword>
<dbReference type="InterPro" id="IPR049756">
    <property type="entry name" value="PlcA-like_dom"/>
</dbReference>
<protein>
    <submittedName>
        <fullName evidence="2">Fungal fucose-specific lectin-domain-containing protein</fullName>
    </submittedName>
</protein>
<dbReference type="CDD" id="cd22893">
    <property type="entry name" value="PlcA-like"/>
    <property type="match status" value="1"/>
</dbReference>
<dbReference type="AlphaFoldDB" id="A0A550CJD2"/>
<organism evidence="2 3">
    <name type="scientific">Schizophyllum amplum</name>
    <dbReference type="NCBI Taxonomy" id="97359"/>
    <lineage>
        <taxon>Eukaryota</taxon>
        <taxon>Fungi</taxon>
        <taxon>Dikarya</taxon>
        <taxon>Basidiomycota</taxon>
        <taxon>Agaricomycotina</taxon>
        <taxon>Agaricomycetes</taxon>
        <taxon>Agaricomycetidae</taxon>
        <taxon>Agaricales</taxon>
        <taxon>Schizophyllaceae</taxon>
        <taxon>Schizophyllum</taxon>
    </lineage>
</organism>
<dbReference type="Proteomes" id="UP000320762">
    <property type="component" value="Unassembled WGS sequence"/>
</dbReference>
<dbReference type="STRING" id="97359.A0A550CJD2"/>
<comment type="similarity">
    <text evidence="1">Belongs to the fungal fucose-specific lectin family.</text>
</comment>
<evidence type="ECO:0000256" key="1">
    <source>
        <dbReference type="ARBA" id="ARBA00009042"/>
    </source>
</evidence>
<dbReference type="SUPFAM" id="SSF89372">
    <property type="entry name" value="Fucose-specific lectin"/>
    <property type="match status" value="1"/>
</dbReference>
<dbReference type="Pfam" id="PF07938">
    <property type="entry name" value="Fungal_lectin"/>
    <property type="match status" value="1"/>
</dbReference>
<evidence type="ECO:0000313" key="3">
    <source>
        <dbReference type="Proteomes" id="UP000320762"/>
    </source>
</evidence>
<name>A0A550CJD2_9AGAR</name>
<dbReference type="EMBL" id="VDMD01000006">
    <property type="protein sequence ID" value="TRM64889.1"/>
    <property type="molecule type" value="Genomic_DNA"/>
</dbReference>
<keyword evidence="3" id="KW-1185">Reference proteome</keyword>
<sequence length="685" mass="75865">MSTNTQQDPSDPPSGMASVIVDTDVVFGRTVVPTPLHNKPLKKDMLGFEYAEHSYIGDAIDLTLANGQKVAATDHEFTLKNGLVVTYGQINGLSGDFYGTDDPISDGKDAQDQSTRFVAAFNKLADVSSRQPKEARDILAVLQTEVDAVNDALHNTKTRRSRTASCRIYLGLARKNWDHFGPDARITYNAGHATALQVAANGDLEKAYTLNAFADHFLEDSFSSGHLRTPRRGLHSMLDLTADACAKFMHDEDCAIGLSVKNTSGETWACYGDKRALDEVDADNVKRCVAAVQASADEIYAAYTSKTIPSSSSYKAWTIAPTLESALGTQTLGPLFKYKDSTQKDVERRKVIENRYMRDLTMSWWFWSTAAECKTNGWWNYPITMDGPPKIVPWTSFAVTTPRIWSTRLYYQNPPGGLLESIHIDGQWTGGVDQPSLWDAAPFTPMAAINWDRGNQIRVYYLSAEYKLQEYCYIDGSWSQGALNNKNIQAASNTSIAAIQYGDNNGGVHIRVYYQDEGSRQIKEYCNDGYWFEGATLTSALSGTSIAAIAYDFGGLQFRVYYQAEDLYIREQVLNDNGWSAGDFVGGKAPGQTRIGALFGSWRGVVLDVYWMNADLEIIRCVNIDGYWRSSTVVGPLMPGAKFAPAQWEGGKYIRVYYQSADDSVLEICNDNNGEWYSGVTVGKA</sequence>
<dbReference type="InterPro" id="IPR012475">
    <property type="entry name" value="Fungal_lectin"/>
</dbReference>
<accession>A0A550CJD2</accession>
<reference evidence="2 3" key="1">
    <citation type="journal article" date="2019" name="New Phytol.">
        <title>Comparative genomics reveals unique wood-decay strategies and fruiting body development in the Schizophyllaceae.</title>
        <authorList>
            <person name="Almasi E."/>
            <person name="Sahu N."/>
            <person name="Krizsan K."/>
            <person name="Balint B."/>
            <person name="Kovacs G.M."/>
            <person name="Kiss B."/>
            <person name="Cseklye J."/>
            <person name="Drula E."/>
            <person name="Henrissat B."/>
            <person name="Nagy I."/>
            <person name="Chovatia M."/>
            <person name="Adam C."/>
            <person name="LaButti K."/>
            <person name="Lipzen A."/>
            <person name="Riley R."/>
            <person name="Grigoriev I.V."/>
            <person name="Nagy L.G."/>
        </authorList>
    </citation>
    <scope>NUCLEOTIDE SEQUENCE [LARGE SCALE GENOMIC DNA]</scope>
    <source>
        <strain evidence="2 3">NL-1724</strain>
    </source>
</reference>
<evidence type="ECO:0000313" key="2">
    <source>
        <dbReference type="EMBL" id="TRM64889.1"/>
    </source>
</evidence>
<gene>
    <name evidence="2" type="ORF">BD626DRAFT_628976</name>
</gene>
<dbReference type="Gene3D" id="2.120.10.70">
    <property type="entry name" value="Fucose-specific lectin"/>
    <property type="match status" value="1"/>
</dbReference>
<dbReference type="Gene3D" id="2.40.128.190">
    <property type="match status" value="1"/>
</dbReference>
<proteinExistence type="inferred from homology"/>
<comment type="caution">
    <text evidence="2">The sequence shown here is derived from an EMBL/GenBank/DDBJ whole genome shotgun (WGS) entry which is preliminary data.</text>
</comment>